<dbReference type="OrthoDB" id="5495195at2"/>
<evidence type="ECO:0008006" key="4">
    <source>
        <dbReference type="Google" id="ProtNLM"/>
    </source>
</evidence>
<feature type="transmembrane region" description="Helical" evidence="1">
    <location>
        <begin position="82"/>
        <end position="112"/>
    </location>
</feature>
<evidence type="ECO:0000313" key="2">
    <source>
        <dbReference type="EMBL" id="TGD96447.1"/>
    </source>
</evidence>
<gene>
    <name evidence="2" type="ORF">EU555_23595</name>
</gene>
<dbReference type="Proteomes" id="UP000297535">
    <property type="component" value="Unassembled WGS sequence"/>
</dbReference>
<keyword evidence="1" id="KW-0812">Transmembrane</keyword>
<accession>A0A4Z0NJC4</accession>
<dbReference type="AlphaFoldDB" id="A0A4Z0NJC4"/>
<keyword evidence="1" id="KW-1133">Transmembrane helix</keyword>
<protein>
    <recommendedName>
        <fullName evidence="4">DUF2029 domain-containing protein</fullName>
    </recommendedName>
</protein>
<evidence type="ECO:0000313" key="3">
    <source>
        <dbReference type="Proteomes" id="UP000297535"/>
    </source>
</evidence>
<proteinExistence type="predicted"/>
<reference evidence="2 3" key="1">
    <citation type="submission" date="2019-04" db="EMBL/GenBank/DDBJ databases">
        <authorList>
            <person name="Feng G."/>
            <person name="Zhu H."/>
        </authorList>
    </citation>
    <scope>NUCLEOTIDE SEQUENCE [LARGE SCALE GENOMIC DNA]</scope>
    <source>
        <strain evidence="2 3">6HR-1</strain>
    </source>
</reference>
<organism evidence="2 3">
    <name type="scientific">Methylobacterium nonmethylotrophicum</name>
    <dbReference type="NCBI Taxonomy" id="1141884"/>
    <lineage>
        <taxon>Bacteria</taxon>
        <taxon>Pseudomonadati</taxon>
        <taxon>Pseudomonadota</taxon>
        <taxon>Alphaproteobacteria</taxon>
        <taxon>Hyphomicrobiales</taxon>
        <taxon>Methylobacteriaceae</taxon>
        <taxon>Methylobacterium</taxon>
    </lineage>
</organism>
<dbReference type="RefSeq" id="WP_135417669.1">
    <property type="nucleotide sequence ID" value="NZ_SRLB01000019.1"/>
</dbReference>
<comment type="caution">
    <text evidence="2">The sequence shown here is derived from an EMBL/GenBank/DDBJ whole genome shotgun (WGS) entry which is preliminary data.</text>
</comment>
<dbReference type="EMBL" id="SRLB01000019">
    <property type="protein sequence ID" value="TGD96447.1"/>
    <property type="molecule type" value="Genomic_DNA"/>
</dbReference>
<name>A0A4Z0NJC4_9HYPH</name>
<keyword evidence="3" id="KW-1185">Reference proteome</keyword>
<keyword evidence="1" id="KW-0472">Membrane</keyword>
<sequence length="138" mass="14910">MQRGSEDNRNRALAVLAGLCALALLGLPTGRGAWRDPVLNARGALADAFLHGRLWIERCPEIDCALFQGRPSVIFPPLPALVALPVIAVFGFPGFEGFVLLAILAGVSLWAWHRIFRALDAEDADALWPIATIAFARP</sequence>
<evidence type="ECO:0000256" key="1">
    <source>
        <dbReference type="SAM" id="Phobius"/>
    </source>
</evidence>